<dbReference type="InterPro" id="IPR050572">
    <property type="entry name" value="Fe-S_Ferredoxin"/>
</dbReference>
<dbReference type="GO" id="GO:0046872">
    <property type="term" value="F:metal ion binding"/>
    <property type="evidence" value="ECO:0007669"/>
    <property type="project" value="UniProtKB-KW"/>
</dbReference>
<evidence type="ECO:0000259" key="8">
    <source>
        <dbReference type="PROSITE" id="PS51379"/>
    </source>
</evidence>
<dbReference type="EMBL" id="CP050124">
    <property type="protein sequence ID" value="QIP41471.1"/>
    <property type="molecule type" value="Genomic_DNA"/>
</dbReference>
<dbReference type="GeneID" id="57486074"/>
<feature type="domain" description="4Fe-4S ferredoxin-type" evidence="8">
    <location>
        <begin position="31"/>
        <end position="61"/>
    </location>
</feature>
<dbReference type="EMBL" id="CP124545">
    <property type="protein sequence ID" value="WGV47756.1"/>
    <property type="molecule type" value="Genomic_DNA"/>
</dbReference>
<keyword evidence="5" id="KW-0249">Electron transport</keyword>
<keyword evidence="3" id="KW-0479">Metal-binding</keyword>
<dbReference type="SUPFAM" id="SSF54862">
    <property type="entry name" value="4Fe-4S ferredoxins"/>
    <property type="match status" value="1"/>
</dbReference>
<keyword evidence="7" id="KW-0411">Iron-sulfur</keyword>
<dbReference type="PROSITE" id="PS00198">
    <property type="entry name" value="4FE4S_FER_1"/>
    <property type="match status" value="2"/>
</dbReference>
<keyword evidence="6" id="KW-0408">Iron</keyword>
<dbReference type="PANTHER" id="PTHR43687:SF6">
    <property type="entry name" value="L-ASPARTATE SEMIALDEHYDE SULFURTRANSFERASE IRON-SULFUR SUBUNIT"/>
    <property type="match status" value="1"/>
</dbReference>
<organism evidence="9 11">
    <name type="scientific">Rhodococcus erythropolis</name>
    <name type="common">Arthrobacter picolinophilus</name>
    <dbReference type="NCBI Taxonomy" id="1833"/>
    <lineage>
        <taxon>Bacteria</taxon>
        <taxon>Bacillati</taxon>
        <taxon>Actinomycetota</taxon>
        <taxon>Actinomycetes</taxon>
        <taxon>Mycobacteriales</taxon>
        <taxon>Nocardiaceae</taxon>
        <taxon>Rhodococcus</taxon>
        <taxon>Rhodococcus erythropolis group</taxon>
    </lineage>
</organism>
<protein>
    <submittedName>
        <fullName evidence="10">Ferredoxin family protein</fullName>
    </submittedName>
    <submittedName>
        <fullName evidence="9">NAD-dependent dihydropyrimidine dehydrogenase, PreA subunit</fullName>
    </submittedName>
</protein>
<proteinExistence type="predicted"/>
<dbReference type="STRING" id="1833.XU06_18860"/>
<evidence type="ECO:0000256" key="6">
    <source>
        <dbReference type="ARBA" id="ARBA00023004"/>
    </source>
</evidence>
<dbReference type="InterPro" id="IPR017900">
    <property type="entry name" value="4Fe4S_Fe_S_CS"/>
</dbReference>
<name>A0A0E3VCR1_RHOER</name>
<dbReference type="AlphaFoldDB" id="A0A0E3VCR1"/>
<evidence type="ECO:0000313" key="10">
    <source>
        <dbReference type="EMBL" id="WGV47756.1"/>
    </source>
</evidence>
<reference evidence="9 11" key="1">
    <citation type="submission" date="2020-03" db="EMBL/GenBank/DDBJ databases">
        <title>Screen low temperature-resistant strains for efficient degradation of petroleum hydrocarbons under the low temperature.</title>
        <authorList>
            <person name="Wang Y."/>
            <person name="Chen J."/>
        </authorList>
    </citation>
    <scope>NUCLEOTIDE SEQUENCE [LARGE SCALE GENOMIC DNA]</scope>
    <source>
        <strain evidence="9 11">KB1</strain>
    </source>
</reference>
<keyword evidence="1" id="KW-0813">Transport</keyword>
<evidence type="ECO:0000313" key="9">
    <source>
        <dbReference type="EMBL" id="QIP41471.1"/>
    </source>
</evidence>
<dbReference type="Gene3D" id="3.30.70.20">
    <property type="match status" value="1"/>
</dbReference>
<keyword evidence="4" id="KW-0677">Repeat</keyword>
<sequence length="107" mass="11571">MIELVSAPDCIGCDKCVDVCPTDVFDRTPSGVPVIARQSDCQTCFMCEAYCPTDALYVHPQSTPLETADVIEDDHIGRYREKIGWGKGRAPGSLTAVGPEVPRPVTT</sequence>
<dbReference type="Pfam" id="PF12838">
    <property type="entry name" value="Fer4_7"/>
    <property type="match status" value="1"/>
</dbReference>
<dbReference type="GO" id="GO:0051539">
    <property type="term" value="F:4 iron, 4 sulfur cluster binding"/>
    <property type="evidence" value="ECO:0007669"/>
    <property type="project" value="UniProtKB-KW"/>
</dbReference>
<dbReference type="KEGG" id="reb:XU06_18860"/>
<evidence type="ECO:0000256" key="2">
    <source>
        <dbReference type="ARBA" id="ARBA00022485"/>
    </source>
</evidence>
<dbReference type="InterPro" id="IPR017896">
    <property type="entry name" value="4Fe4S_Fe-S-bd"/>
</dbReference>
<keyword evidence="2" id="KW-0004">4Fe-4S</keyword>
<accession>A0A0E3VCR1</accession>
<dbReference type="Proteomes" id="UP000502345">
    <property type="component" value="Chromosome"/>
</dbReference>
<evidence type="ECO:0000256" key="4">
    <source>
        <dbReference type="ARBA" id="ARBA00022737"/>
    </source>
</evidence>
<feature type="domain" description="4Fe-4S ferredoxin-type" evidence="8">
    <location>
        <begin position="1"/>
        <end position="30"/>
    </location>
</feature>
<evidence type="ECO:0000256" key="3">
    <source>
        <dbReference type="ARBA" id="ARBA00022723"/>
    </source>
</evidence>
<reference evidence="10" key="2">
    <citation type="submission" date="2023-08" db="EMBL/GenBank/DDBJ databases">
        <title>Isolation and Characterization of Rhodococcus erythropolis MGMM8.</title>
        <authorList>
            <person name="Diabankana R.G.C."/>
            <person name="Afordoanyi D.M."/>
            <person name="Validov S.Z."/>
        </authorList>
    </citation>
    <scope>NUCLEOTIDE SEQUENCE</scope>
    <source>
        <strain evidence="10">MGMM8</strain>
    </source>
</reference>
<evidence type="ECO:0000256" key="7">
    <source>
        <dbReference type="ARBA" id="ARBA00023014"/>
    </source>
</evidence>
<evidence type="ECO:0000256" key="5">
    <source>
        <dbReference type="ARBA" id="ARBA00022982"/>
    </source>
</evidence>
<gene>
    <name evidence="9" type="ORF">G9444_4227</name>
    <name evidence="10" type="ORF">QIE55_19665</name>
</gene>
<dbReference type="PANTHER" id="PTHR43687">
    <property type="entry name" value="ADENYLYLSULFATE REDUCTASE, BETA SUBUNIT"/>
    <property type="match status" value="1"/>
</dbReference>
<evidence type="ECO:0000313" key="11">
    <source>
        <dbReference type="Proteomes" id="UP000502345"/>
    </source>
</evidence>
<dbReference type="PROSITE" id="PS51379">
    <property type="entry name" value="4FE4S_FER_2"/>
    <property type="match status" value="2"/>
</dbReference>
<dbReference type="RefSeq" id="WP_007726052.1">
    <property type="nucleotide sequence ID" value="NZ_BHXB01000001.1"/>
</dbReference>
<dbReference type="OrthoDB" id="9800445at2"/>
<dbReference type="Proteomes" id="UP001230933">
    <property type="component" value="Chromosome"/>
</dbReference>
<evidence type="ECO:0000256" key="1">
    <source>
        <dbReference type="ARBA" id="ARBA00022448"/>
    </source>
</evidence>